<dbReference type="InterPro" id="IPR036259">
    <property type="entry name" value="MFS_trans_sf"/>
</dbReference>
<accession>A0A1C4ZCP1</accession>
<comment type="subcellular location">
    <subcellularLocation>
        <location evidence="1">Cell membrane</location>
        <topology evidence="1">Multi-pass membrane protein</topology>
    </subcellularLocation>
</comment>
<dbReference type="Pfam" id="PF07690">
    <property type="entry name" value="MFS_1"/>
    <property type="match status" value="1"/>
</dbReference>
<dbReference type="GO" id="GO:0022857">
    <property type="term" value="F:transmembrane transporter activity"/>
    <property type="evidence" value="ECO:0007669"/>
    <property type="project" value="InterPro"/>
</dbReference>
<dbReference type="EMBL" id="FMCV01000016">
    <property type="protein sequence ID" value="SCF30725.1"/>
    <property type="molecule type" value="Genomic_DNA"/>
</dbReference>
<feature type="transmembrane region" description="Helical" evidence="7">
    <location>
        <begin position="88"/>
        <end position="111"/>
    </location>
</feature>
<evidence type="ECO:0000313" key="9">
    <source>
        <dbReference type="EMBL" id="SCF30725.1"/>
    </source>
</evidence>
<dbReference type="InterPro" id="IPR011701">
    <property type="entry name" value="MFS"/>
</dbReference>
<evidence type="ECO:0000256" key="4">
    <source>
        <dbReference type="ARBA" id="ARBA00022692"/>
    </source>
</evidence>
<evidence type="ECO:0000313" key="10">
    <source>
        <dbReference type="Proteomes" id="UP000198551"/>
    </source>
</evidence>
<feature type="transmembrane region" description="Helical" evidence="7">
    <location>
        <begin position="289"/>
        <end position="307"/>
    </location>
</feature>
<feature type="transmembrane region" description="Helical" evidence="7">
    <location>
        <begin position="355"/>
        <end position="375"/>
    </location>
</feature>
<evidence type="ECO:0000256" key="5">
    <source>
        <dbReference type="ARBA" id="ARBA00022989"/>
    </source>
</evidence>
<dbReference type="InterPro" id="IPR020846">
    <property type="entry name" value="MFS_dom"/>
</dbReference>
<feature type="domain" description="Major facilitator superfamily (MFS) profile" evidence="8">
    <location>
        <begin position="1"/>
        <end position="382"/>
    </location>
</feature>
<dbReference type="Gene3D" id="1.20.1250.20">
    <property type="entry name" value="MFS general substrate transporter like domains"/>
    <property type="match status" value="1"/>
</dbReference>
<feature type="transmembrane region" description="Helical" evidence="7">
    <location>
        <begin position="20"/>
        <end position="43"/>
    </location>
</feature>
<keyword evidence="4 7" id="KW-0812">Transmembrane</keyword>
<evidence type="ECO:0000256" key="7">
    <source>
        <dbReference type="SAM" id="Phobius"/>
    </source>
</evidence>
<dbReference type="PANTHER" id="PTHR23517:SF2">
    <property type="entry name" value="MULTIDRUG RESISTANCE PROTEIN MDTH"/>
    <property type="match status" value="1"/>
</dbReference>
<keyword evidence="6 7" id="KW-0472">Membrane</keyword>
<dbReference type="SUPFAM" id="SSF103473">
    <property type="entry name" value="MFS general substrate transporter"/>
    <property type="match status" value="1"/>
</dbReference>
<dbReference type="PANTHER" id="PTHR23517">
    <property type="entry name" value="RESISTANCE PROTEIN MDTM, PUTATIVE-RELATED-RELATED"/>
    <property type="match status" value="1"/>
</dbReference>
<feature type="transmembrane region" description="Helical" evidence="7">
    <location>
        <begin position="199"/>
        <end position="220"/>
    </location>
</feature>
<keyword evidence="10" id="KW-1185">Reference proteome</keyword>
<evidence type="ECO:0000256" key="2">
    <source>
        <dbReference type="ARBA" id="ARBA00022448"/>
    </source>
</evidence>
<feature type="transmembrane region" description="Helical" evidence="7">
    <location>
        <begin position="123"/>
        <end position="143"/>
    </location>
</feature>
<dbReference type="AlphaFoldDB" id="A0A1C4ZCP1"/>
<name>A0A1C4ZCP1_9ACTN</name>
<dbReference type="PROSITE" id="PS50850">
    <property type="entry name" value="MFS"/>
    <property type="match status" value="1"/>
</dbReference>
<evidence type="ECO:0000256" key="6">
    <source>
        <dbReference type="ARBA" id="ARBA00023136"/>
    </source>
</evidence>
<dbReference type="InterPro" id="IPR050171">
    <property type="entry name" value="MFS_Transporters"/>
</dbReference>
<evidence type="ECO:0000259" key="8">
    <source>
        <dbReference type="PROSITE" id="PS50850"/>
    </source>
</evidence>
<organism evidence="9 10">
    <name type="scientific">Micromonospora marina</name>
    <dbReference type="NCBI Taxonomy" id="307120"/>
    <lineage>
        <taxon>Bacteria</taxon>
        <taxon>Bacillati</taxon>
        <taxon>Actinomycetota</taxon>
        <taxon>Actinomycetes</taxon>
        <taxon>Micromonosporales</taxon>
        <taxon>Micromonosporaceae</taxon>
        <taxon>Micromonospora</taxon>
    </lineage>
</organism>
<keyword evidence="3" id="KW-1003">Cell membrane</keyword>
<evidence type="ECO:0000256" key="3">
    <source>
        <dbReference type="ARBA" id="ARBA00022475"/>
    </source>
</evidence>
<reference evidence="10" key="1">
    <citation type="submission" date="2016-06" db="EMBL/GenBank/DDBJ databases">
        <authorList>
            <person name="Varghese N."/>
        </authorList>
    </citation>
    <scope>NUCLEOTIDE SEQUENCE [LARGE SCALE GENOMIC DNA]</scope>
    <source>
        <strain evidence="10">DSM 45555</strain>
    </source>
</reference>
<feature type="transmembrane region" description="Helical" evidence="7">
    <location>
        <begin position="265"/>
        <end position="283"/>
    </location>
</feature>
<protein>
    <submittedName>
        <fullName evidence="9">MFS transporter, DHA1 family, multidrug resistance protein</fullName>
    </submittedName>
</protein>
<feature type="transmembrane region" description="Helical" evidence="7">
    <location>
        <begin position="149"/>
        <end position="171"/>
    </location>
</feature>
<feature type="transmembrane region" description="Helical" evidence="7">
    <location>
        <begin position="64"/>
        <end position="82"/>
    </location>
</feature>
<feature type="transmembrane region" description="Helical" evidence="7">
    <location>
        <begin position="314"/>
        <end position="335"/>
    </location>
</feature>
<feature type="transmembrane region" description="Helical" evidence="7">
    <location>
        <begin position="232"/>
        <end position="253"/>
    </location>
</feature>
<keyword evidence="2" id="KW-0813">Transport</keyword>
<dbReference type="GO" id="GO:0005886">
    <property type="term" value="C:plasma membrane"/>
    <property type="evidence" value="ECO:0007669"/>
    <property type="project" value="UniProtKB-SubCell"/>
</dbReference>
<evidence type="ECO:0000256" key="1">
    <source>
        <dbReference type="ARBA" id="ARBA00004651"/>
    </source>
</evidence>
<keyword evidence="5 7" id="KW-1133">Transmembrane helix</keyword>
<gene>
    <name evidence="9" type="ORF">GA0070215_11644</name>
</gene>
<dbReference type="Proteomes" id="UP000198551">
    <property type="component" value="Unassembled WGS sequence"/>
</dbReference>
<sequence>MVADTFLMGLGFYALVPLLAYHLLHDLGLSIALTGLLAGVRSASQQGMMLWSGMLADRFGHRRAICLGVLLRAAGFAAFGVVDAVPGLVVASVLAGLGGSLFHPASYALYAELTPAPHRTRAYAVREMASNAAFVLGPALGGVLAATNFPALCFVAAGLFVLAGAITWLGLRPDRANAGTSDRMSSLHRLRTVARDRQFRRFVLVSAAAWALFSQLYLAVPVRVGQVLPGTTSLGLVYSVAAIVMVVATVPLTRLAERYLRTGQTLAAGTGALAVGLWLLGVLPGPAGVVTGVVVFTLGQVLLLPTLNGTVSRLAPAGAVASYFGANGLVLSLGGLVGNLGGGWLLDLGGGLAQWVPWTVFAAWGLATAGVYLLVLRAPEPVEAAASPVGRTAEAASDQRG</sequence>
<proteinExistence type="predicted"/>